<dbReference type="GeneID" id="90449426"/>
<protein>
    <submittedName>
        <fullName evidence="6">DUF86 domain-containing protein</fullName>
    </submittedName>
</protein>
<dbReference type="InterPro" id="IPR037038">
    <property type="entry name" value="HepT-like_sf"/>
</dbReference>
<keyword evidence="1" id="KW-0597">Phosphoprotein</keyword>
<organism evidence="6 7">
    <name type="scientific">Geoglobus acetivorans</name>
    <dbReference type="NCBI Taxonomy" id="565033"/>
    <lineage>
        <taxon>Archaea</taxon>
        <taxon>Methanobacteriati</taxon>
        <taxon>Methanobacteriota</taxon>
        <taxon>Archaeoglobi</taxon>
        <taxon>Archaeoglobales</taxon>
        <taxon>Archaeoglobaceae</taxon>
        <taxon>Geoglobus</taxon>
    </lineage>
</organism>
<proteinExistence type="inferred from homology"/>
<evidence type="ECO:0000313" key="7">
    <source>
        <dbReference type="Proteomes" id="UP001492541"/>
    </source>
</evidence>
<dbReference type="EMBL" id="CP087714">
    <property type="protein sequence ID" value="XAT63005.1"/>
    <property type="molecule type" value="Genomic_DNA"/>
</dbReference>
<evidence type="ECO:0000256" key="3">
    <source>
        <dbReference type="ARBA" id="ARBA00022722"/>
    </source>
</evidence>
<name>A0ABZ3H068_GEOAI</name>
<comment type="similarity">
    <text evidence="5">Belongs to the HepT RNase toxin family.</text>
</comment>
<gene>
    <name evidence="6" type="ORF">LPQ35_07015</name>
</gene>
<evidence type="ECO:0000256" key="4">
    <source>
        <dbReference type="ARBA" id="ARBA00022801"/>
    </source>
</evidence>
<accession>A0ABZ3H068</accession>
<keyword evidence="7" id="KW-1185">Reference proteome</keyword>
<keyword evidence="3" id="KW-0540">Nuclease</keyword>
<dbReference type="InterPro" id="IPR052379">
    <property type="entry name" value="Type_VII_TA_RNase"/>
</dbReference>
<evidence type="ECO:0000313" key="6">
    <source>
        <dbReference type="EMBL" id="XAT63005.1"/>
    </source>
</evidence>
<evidence type="ECO:0000256" key="1">
    <source>
        <dbReference type="ARBA" id="ARBA00022553"/>
    </source>
</evidence>
<evidence type="ECO:0000256" key="2">
    <source>
        <dbReference type="ARBA" id="ARBA00022649"/>
    </source>
</evidence>
<keyword evidence="2" id="KW-1277">Toxin-antitoxin system</keyword>
<keyword evidence="4" id="KW-0378">Hydrolase</keyword>
<dbReference type="NCBIfam" id="NF047751">
    <property type="entry name" value="HepT_toxin"/>
    <property type="match status" value="1"/>
</dbReference>
<dbReference type="Gene3D" id="1.20.120.580">
    <property type="entry name" value="bsu32300-like"/>
    <property type="match status" value="1"/>
</dbReference>
<dbReference type="RefSeq" id="WP_346297602.1">
    <property type="nucleotide sequence ID" value="NZ_CP087714.1"/>
</dbReference>
<reference evidence="6 7" key="1">
    <citation type="submission" date="2021-11" db="EMBL/GenBank/DDBJ databases">
        <title>Whole genome of Geoglobus acetivorans.</title>
        <authorList>
            <person name="Liu D."/>
        </authorList>
    </citation>
    <scope>NUCLEOTIDE SEQUENCE [LARGE SCALE GENOMIC DNA]</scope>
    <source>
        <strain evidence="6 7">SBH6</strain>
    </source>
</reference>
<dbReference type="PANTHER" id="PTHR33397:SF5">
    <property type="entry name" value="RNASE YUTE-RELATED"/>
    <property type="match status" value="1"/>
</dbReference>
<evidence type="ECO:0000256" key="5">
    <source>
        <dbReference type="ARBA" id="ARBA00024207"/>
    </source>
</evidence>
<dbReference type="PANTHER" id="PTHR33397">
    <property type="entry name" value="UPF0331 PROTEIN YUTE"/>
    <property type="match status" value="1"/>
</dbReference>
<dbReference type="Proteomes" id="UP001492541">
    <property type="component" value="Chromosome"/>
</dbReference>
<dbReference type="Pfam" id="PF01934">
    <property type="entry name" value="HepT-like"/>
    <property type="match status" value="1"/>
</dbReference>
<dbReference type="InterPro" id="IPR008201">
    <property type="entry name" value="HepT-like"/>
</dbReference>
<sequence length="146" mass="16594">MVSQMPEIDTALVNRRLAEIKLLADELKEILDMGLEKFLSDSYVRDAAKYKLLVAIEAAISICNHIAVRVAKEVPGSYSECFIILGRSGVISEELAKKLAEMAKFRNMLVHVYWKIDDRKVYEIIGRDLSDLDRFIDEVRAYLGQG</sequence>